<protein>
    <recommendedName>
        <fullName evidence="10">Sm domain-containing protein</fullName>
    </recommendedName>
</protein>
<keyword evidence="6" id="KW-0508">mRNA splicing</keyword>
<feature type="region of interest" description="Disordered" evidence="9">
    <location>
        <begin position="30"/>
        <end position="92"/>
    </location>
</feature>
<sequence>MGCLASKSRRVNVPPPSVHVVSPQLSVHDIPHDALPVTPRPPSTTTTNTPNTTTHSTDSREATASSKAHQLSKAFSSSGLPGGGGSGRRNSRYHTKGVLASVRSHLSLLNTSNRSVNSNRSSRNSFGVSTSGGSMKGYKFDAMLEPDPGSNHTLVDSAFRAKGYRWIISQVESKTHAALDVHKSYMGDDLQHEVKLFHGGDVVDAVRNRNVMTVLDIYAKCLWDTLTMSATTSMWRVQVRDIYNRKTSPYMGGVMGDGFLLMVVDGISPGHPLVLNVLLKFVRESVDRHVIVLRNIAEDAKFPLPRQSIAFSQEEMSKSLGVPLSLLHEGEGHAITLELKNGEIYRGHLVESEDSMNCQLKQVTLTGRDGQISRLEQVYVRGSQVKLFILPDMLQKSPLFKKVQALKKPDQDKKHRKGKSSGGRGRGRGRGGPPKQPAA</sequence>
<dbReference type="InterPro" id="IPR010920">
    <property type="entry name" value="LSM_dom_sf"/>
</dbReference>
<organism evidence="11 12">
    <name type="scientific">Aphanomyces astaci</name>
    <name type="common">Crayfish plague agent</name>
    <dbReference type="NCBI Taxonomy" id="112090"/>
    <lineage>
        <taxon>Eukaryota</taxon>
        <taxon>Sar</taxon>
        <taxon>Stramenopiles</taxon>
        <taxon>Oomycota</taxon>
        <taxon>Saprolegniomycetes</taxon>
        <taxon>Saprolegniales</taxon>
        <taxon>Verrucalvaceae</taxon>
        <taxon>Aphanomyces</taxon>
    </lineage>
</organism>
<feature type="compositionally biased region" description="Polar residues" evidence="9">
    <location>
        <begin position="62"/>
        <end position="75"/>
    </location>
</feature>
<dbReference type="SUPFAM" id="SSF50182">
    <property type="entry name" value="Sm-like ribonucleoproteins"/>
    <property type="match status" value="1"/>
</dbReference>
<dbReference type="PROSITE" id="PS52002">
    <property type="entry name" value="SM"/>
    <property type="match status" value="1"/>
</dbReference>
<dbReference type="Proteomes" id="UP000265427">
    <property type="component" value="Unassembled WGS sequence"/>
</dbReference>
<evidence type="ECO:0000313" key="11">
    <source>
        <dbReference type="EMBL" id="RHY11311.1"/>
    </source>
</evidence>
<dbReference type="CDD" id="cd01721">
    <property type="entry name" value="Sm_D3"/>
    <property type="match status" value="1"/>
</dbReference>
<dbReference type="GO" id="GO:0005829">
    <property type="term" value="C:cytosol"/>
    <property type="evidence" value="ECO:0007669"/>
    <property type="project" value="UniProtKB-SubCell"/>
</dbReference>
<evidence type="ECO:0000256" key="9">
    <source>
        <dbReference type="SAM" id="MobiDB-lite"/>
    </source>
</evidence>
<evidence type="ECO:0000256" key="2">
    <source>
        <dbReference type="ARBA" id="ARBA00004514"/>
    </source>
</evidence>
<keyword evidence="4" id="KW-0963">Cytoplasm</keyword>
<evidence type="ECO:0000256" key="3">
    <source>
        <dbReference type="ARBA" id="ARBA00008146"/>
    </source>
</evidence>
<dbReference type="InterPro" id="IPR001163">
    <property type="entry name" value="Sm_dom_euk/arc"/>
</dbReference>
<dbReference type="SMART" id="SM00651">
    <property type="entry name" value="Sm"/>
    <property type="match status" value="1"/>
</dbReference>
<evidence type="ECO:0000256" key="6">
    <source>
        <dbReference type="ARBA" id="ARBA00023187"/>
    </source>
</evidence>
<dbReference type="VEuPathDB" id="FungiDB:H257_09207"/>
<dbReference type="FunFam" id="2.30.30.100:FF:000002">
    <property type="entry name" value="Small nuclear ribonucleoprotein Sm D3"/>
    <property type="match status" value="1"/>
</dbReference>
<dbReference type="InterPro" id="IPR027141">
    <property type="entry name" value="LSm4/Sm_D1/D3"/>
</dbReference>
<keyword evidence="8" id="KW-0687">Ribonucleoprotein</keyword>
<feature type="compositionally biased region" description="Basic residues" evidence="9">
    <location>
        <begin position="414"/>
        <end position="429"/>
    </location>
</feature>
<evidence type="ECO:0000256" key="1">
    <source>
        <dbReference type="ARBA" id="ARBA00004123"/>
    </source>
</evidence>
<feature type="domain" description="Sm" evidence="10">
    <location>
        <begin position="322"/>
        <end position="394"/>
    </location>
</feature>
<keyword evidence="5" id="KW-0507">mRNA processing</keyword>
<feature type="compositionally biased region" description="Low complexity" evidence="9">
    <location>
        <begin position="43"/>
        <end position="56"/>
    </location>
</feature>
<name>A0A397B0S0_APHAT</name>
<dbReference type="GO" id="GO:0000387">
    <property type="term" value="P:spliceosomal snRNP assembly"/>
    <property type="evidence" value="ECO:0007669"/>
    <property type="project" value="InterPro"/>
</dbReference>
<comment type="similarity">
    <text evidence="3">Belongs to the snRNP core protein family.</text>
</comment>
<dbReference type="Pfam" id="PF01423">
    <property type="entry name" value="LSM"/>
    <property type="match status" value="1"/>
</dbReference>
<comment type="caution">
    <text evidence="11">The sequence shown here is derived from an EMBL/GenBank/DDBJ whole genome shotgun (WGS) entry which is preliminary data.</text>
</comment>
<dbReference type="AlphaFoldDB" id="A0A397B0S0"/>
<reference evidence="11 12" key="1">
    <citation type="submission" date="2018-08" db="EMBL/GenBank/DDBJ databases">
        <title>Aphanomyces genome sequencing and annotation.</title>
        <authorList>
            <person name="Minardi D."/>
            <person name="Oidtmann B."/>
            <person name="Van Der Giezen M."/>
            <person name="Studholme D.J."/>
        </authorList>
    </citation>
    <scope>NUCLEOTIDE SEQUENCE [LARGE SCALE GENOMIC DNA]</scope>
    <source>
        <strain evidence="11 12">Kv</strain>
    </source>
</reference>
<dbReference type="PANTHER" id="PTHR23338">
    <property type="entry name" value="SMALL NUCLEAR RIBONUCLEOPROTEIN SM"/>
    <property type="match status" value="1"/>
</dbReference>
<evidence type="ECO:0000259" key="10">
    <source>
        <dbReference type="PROSITE" id="PS52002"/>
    </source>
</evidence>
<dbReference type="GO" id="GO:0005681">
    <property type="term" value="C:spliceosomal complex"/>
    <property type="evidence" value="ECO:0007669"/>
    <property type="project" value="InterPro"/>
</dbReference>
<gene>
    <name evidence="11" type="ORF">DYB36_005417</name>
</gene>
<proteinExistence type="inferred from homology"/>
<dbReference type="InterPro" id="IPR034099">
    <property type="entry name" value="SmD3"/>
</dbReference>
<evidence type="ECO:0000256" key="7">
    <source>
        <dbReference type="ARBA" id="ARBA00023242"/>
    </source>
</evidence>
<feature type="region of interest" description="Disordered" evidence="9">
    <location>
        <begin position="403"/>
        <end position="439"/>
    </location>
</feature>
<comment type="subcellular location">
    <subcellularLocation>
        <location evidence="2">Cytoplasm</location>
        <location evidence="2">Cytosol</location>
    </subcellularLocation>
    <subcellularLocation>
        <location evidence="1">Nucleus</location>
    </subcellularLocation>
</comment>
<keyword evidence="7" id="KW-0539">Nucleus</keyword>
<dbReference type="VEuPathDB" id="FungiDB:H257_09206"/>
<evidence type="ECO:0000256" key="5">
    <source>
        <dbReference type="ARBA" id="ARBA00022664"/>
    </source>
</evidence>
<dbReference type="EMBL" id="QUSZ01005078">
    <property type="protein sequence ID" value="RHY11311.1"/>
    <property type="molecule type" value="Genomic_DNA"/>
</dbReference>
<dbReference type="GO" id="GO:0003723">
    <property type="term" value="F:RNA binding"/>
    <property type="evidence" value="ECO:0007669"/>
    <property type="project" value="InterPro"/>
</dbReference>
<evidence type="ECO:0000256" key="8">
    <source>
        <dbReference type="ARBA" id="ARBA00023274"/>
    </source>
</evidence>
<evidence type="ECO:0000256" key="4">
    <source>
        <dbReference type="ARBA" id="ARBA00022490"/>
    </source>
</evidence>
<dbReference type="InterPro" id="IPR047575">
    <property type="entry name" value="Sm"/>
</dbReference>
<accession>A0A397B0S0</accession>
<evidence type="ECO:0000313" key="12">
    <source>
        <dbReference type="Proteomes" id="UP000265427"/>
    </source>
</evidence>
<dbReference type="Gene3D" id="2.30.30.100">
    <property type="match status" value="1"/>
</dbReference>